<comment type="caution">
    <text evidence="1">The sequence shown here is derived from an EMBL/GenBank/DDBJ whole genome shotgun (WGS) entry which is preliminary data.</text>
</comment>
<name>A0A412IXV2_9FIRM</name>
<dbReference type="Proteomes" id="UP000285274">
    <property type="component" value="Unassembled WGS sequence"/>
</dbReference>
<evidence type="ECO:0000313" key="1">
    <source>
        <dbReference type="EMBL" id="RGS45025.1"/>
    </source>
</evidence>
<reference evidence="1 2" key="1">
    <citation type="submission" date="2018-08" db="EMBL/GenBank/DDBJ databases">
        <title>A genome reference for cultivated species of the human gut microbiota.</title>
        <authorList>
            <person name="Zou Y."/>
            <person name="Xue W."/>
            <person name="Luo G."/>
        </authorList>
    </citation>
    <scope>NUCLEOTIDE SEQUENCE [LARGE SCALE GENOMIC DNA]</scope>
    <source>
        <strain evidence="1 2">AF22-10AC</strain>
    </source>
</reference>
<dbReference type="AlphaFoldDB" id="A0A412IXV2"/>
<protein>
    <recommendedName>
        <fullName evidence="3">RCK N-terminal domain-containing protein</fullName>
    </recommendedName>
</protein>
<dbReference type="SUPFAM" id="SSF51735">
    <property type="entry name" value="NAD(P)-binding Rossmann-fold domains"/>
    <property type="match status" value="1"/>
</dbReference>
<evidence type="ECO:0008006" key="3">
    <source>
        <dbReference type="Google" id="ProtNLM"/>
    </source>
</evidence>
<gene>
    <name evidence="1" type="ORF">DWX92_09235</name>
</gene>
<dbReference type="Gene3D" id="3.40.50.720">
    <property type="entry name" value="NAD(P)-binding Rossmann-like Domain"/>
    <property type="match status" value="1"/>
</dbReference>
<sequence length="68" mass="7669">MAVSYKRLWKLLVNKVGILSSRTVNEVMIVGGGRITYYLTNMLLELGMDVKIIEINKDKCVNIGTHSQ</sequence>
<accession>A0A412IXV2</accession>
<dbReference type="InterPro" id="IPR036291">
    <property type="entry name" value="NAD(P)-bd_dom_sf"/>
</dbReference>
<evidence type="ECO:0000313" key="2">
    <source>
        <dbReference type="Proteomes" id="UP000285274"/>
    </source>
</evidence>
<proteinExistence type="predicted"/>
<dbReference type="RefSeq" id="WP_118320399.1">
    <property type="nucleotide sequence ID" value="NZ_QRVM01000047.1"/>
</dbReference>
<organism evidence="1 2">
    <name type="scientific">Holdemanella biformis</name>
    <dbReference type="NCBI Taxonomy" id="1735"/>
    <lineage>
        <taxon>Bacteria</taxon>
        <taxon>Bacillati</taxon>
        <taxon>Bacillota</taxon>
        <taxon>Erysipelotrichia</taxon>
        <taxon>Erysipelotrichales</taxon>
        <taxon>Erysipelotrichaceae</taxon>
        <taxon>Holdemanella</taxon>
    </lineage>
</organism>
<dbReference type="EMBL" id="QRVM01000047">
    <property type="protein sequence ID" value="RGS45025.1"/>
    <property type="molecule type" value="Genomic_DNA"/>
</dbReference>